<dbReference type="RefSeq" id="XP_025518598.1">
    <property type="nucleotide sequence ID" value="XM_025654802.1"/>
</dbReference>
<dbReference type="EMBL" id="KZ825057">
    <property type="protein sequence ID" value="RAH60676.1"/>
    <property type="molecule type" value="Genomic_DNA"/>
</dbReference>
<evidence type="ECO:0000313" key="1">
    <source>
        <dbReference type="EMBL" id="RAH60676.1"/>
    </source>
</evidence>
<protein>
    <submittedName>
        <fullName evidence="1">Uncharacterized protein</fullName>
    </submittedName>
</protein>
<reference evidence="1 2" key="1">
    <citation type="submission" date="2018-02" db="EMBL/GenBank/DDBJ databases">
        <title>The genomes of Aspergillus section Nigri reveals drivers in fungal speciation.</title>
        <authorList>
            <consortium name="DOE Joint Genome Institute"/>
            <person name="Vesth T.C."/>
            <person name="Nybo J."/>
            <person name="Theobald S."/>
            <person name="Brandl J."/>
            <person name="Frisvad J.C."/>
            <person name="Nielsen K.F."/>
            <person name="Lyhne E.K."/>
            <person name="Kogle M.E."/>
            <person name="Kuo A."/>
            <person name="Riley R."/>
            <person name="Clum A."/>
            <person name="Nolan M."/>
            <person name="Lipzen A."/>
            <person name="Salamov A."/>
            <person name="Henrissat B."/>
            <person name="Wiebenga A."/>
            <person name="De vries R.P."/>
            <person name="Grigoriev I.V."/>
            <person name="Mortensen U.H."/>
            <person name="Andersen M.R."/>
            <person name="Baker S.E."/>
        </authorList>
    </citation>
    <scope>NUCLEOTIDE SEQUENCE [LARGE SCALE GENOMIC DNA]</scope>
    <source>
        <strain evidence="1 2">CBS 112811</strain>
    </source>
</reference>
<evidence type="ECO:0000313" key="2">
    <source>
        <dbReference type="Proteomes" id="UP000249526"/>
    </source>
</evidence>
<dbReference type="Proteomes" id="UP000249526">
    <property type="component" value="Unassembled WGS sequence"/>
</dbReference>
<proteinExistence type="predicted"/>
<dbReference type="AlphaFoldDB" id="A0A8G1R8Q5"/>
<keyword evidence="2" id="KW-1185">Reference proteome</keyword>
<accession>A0A8G1R8Q5</accession>
<gene>
    <name evidence="1" type="ORF">BO85DRAFT_235240</name>
</gene>
<organism evidence="1 2">
    <name type="scientific">Aspergillus piperis CBS 112811</name>
    <dbReference type="NCBI Taxonomy" id="1448313"/>
    <lineage>
        <taxon>Eukaryota</taxon>
        <taxon>Fungi</taxon>
        <taxon>Dikarya</taxon>
        <taxon>Ascomycota</taxon>
        <taxon>Pezizomycotina</taxon>
        <taxon>Eurotiomycetes</taxon>
        <taxon>Eurotiomycetidae</taxon>
        <taxon>Eurotiales</taxon>
        <taxon>Aspergillaceae</taxon>
        <taxon>Aspergillus</taxon>
        <taxon>Aspergillus subgen. Circumdati</taxon>
    </lineage>
</organism>
<sequence length="173" mass="19621">MCTGLTQYVLLYLRTSFPNFSRISYHSNTESAAFRERSSLSKPIVNLSLAIGLHVVATRSTLPYTGSSDIFQCWRHSRCLPRRQKYTPATRDAKRSRLTEHCSSRYIIGLSSKACAIPQVHACRLPFKQWRWINVCAHIKRSMLLVAAESTKASCAITQSSRYRCLTGCSRLV</sequence>
<name>A0A8G1R8Q5_9EURO</name>
<dbReference type="GeneID" id="37158204"/>